<accession>A0ABW5CJM2</accession>
<keyword evidence="3 5" id="KW-1133">Transmembrane helix</keyword>
<dbReference type="InterPro" id="IPR007829">
    <property type="entry name" value="TM2"/>
</dbReference>
<evidence type="ECO:0000259" key="6">
    <source>
        <dbReference type="Pfam" id="PF05154"/>
    </source>
</evidence>
<comment type="subcellular location">
    <subcellularLocation>
        <location evidence="1">Membrane</location>
        <topology evidence="1">Multi-pass membrane protein</topology>
    </subcellularLocation>
</comment>
<keyword evidence="2 5" id="KW-0812">Transmembrane</keyword>
<feature type="transmembrane region" description="Helical" evidence="5">
    <location>
        <begin position="32"/>
        <end position="57"/>
    </location>
</feature>
<comment type="caution">
    <text evidence="7">The sequence shown here is derived from an EMBL/GenBank/DDBJ whole genome shotgun (WGS) entry which is preliminary data.</text>
</comment>
<protein>
    <submittedName>
        <fullName evidence="7">NINE protein</fullName>
    </submittedName>
</protein>
<evidence type="ECO:0000256" key="1">
    <source>
        <dbReference type="ARBA" id="ARBA00004141"/>
    </source>
</evidence>
<proteinExistence type="predicted"/>
<evidence type="ECO:0000256" key="2">
    <source>
        <dbReference type="ARBA" id="ARBA00022692"/>
    </source>
</evidence>
<feature type="transmembrane region" description="Helical" evidence="5">
    <location>
        <begin position="7"/>
        <end position="26"/>
    </location>
</feature>
<keyword evidence="4 5" id="KW-0472">Membrane</keyword>
<name>A0ABW5CJM2_9HYPH</name>
<evidence type="ECO:0000256" key="4">
    <source>
        <dbReference type="ARBA" id="ARBA00023136"/>
    </source>
</evidence>
<sequence length="91" mass="10420">MKSGPAAFVLWLCCLIGICGLHRFYLGRFWTGLLWLLTFGLLGIGQLIDLFLLPSMLREQNLERRLIRSEEQRLDAMAEAQRARSGRIIEG</sequence>
<dbReference type="PANTHER" id="PTHR21016">
    <property type="entry name" value="BETA-AMYLOID BINDING PROTEIN-RELATED"/>
    <property type="match status" value="1"/>
</dbReference>
<evidence type="ECO:0000313" key="7">
    <source>
        <dbReference type="EMBL" id="MFD2236391.1"/>
    </source>
</evidence>
<feature type="domain" description="TM2" evidence="6">
    <location>
        <begin position="9"/>
        <end position="51"/>
    </location>
</feature>
<gene>
    <name evidence="7" type="ORF">ACFSKQ_02795</name>
</gene>
<dbReference type="EMBL" id="JBHUIJ010000002">
    <property type="protein sequence ID" value="MFD2236391.1"/>
    <property type="molecule type" value="Genomic_DNA"/>
</dbReference>
<dbReference type="PANTHER" id="PTHR21016:SF25">
    <property type="entry name" value="TM2 DOMAIN-CONTAINING PROTEIN DDB_G0277895-RELATED"/>
    <property type="match status" value="1"/>
</dbReference>
<reference evidence="8" key="1">
    <citation type="journal article" date="2019" name="Int. J. Syst. Evol. Microbiol.">
        <title>The Global Catalogue of Microorganisms (GCM) 10K type strain sequencing project: providing services to taxonomists for standard genome sequencing and annotation.</title>
        <authorList>
            <consortium name="The Broad Institute Genomics Platform"/>
            <consortium name="The Broad Institute Genome Sequencing Center for Infectious Disease"/>
            <person name="Wu L."/>
            <person name="Ma J."/>
        </authorList>
    </citation>
    <scope>NUCLEOTIDE SEQUENCE [LARGE SCALE GENOMIC DNA]</scope>
    <source>
        <strain evidence="8">ZS-35-S2</strain>
    </source>
</reference>
<dbReference type="Proteomes" id="UP001597371">
    <property type="component" value="Unassembled WGS sequence"/>
</dbReference>
<evidence type="ECO:0000313" key="8">
    <source>
        <dbReference type="Proteomes" id="UP001597371"/>
    </source>
</evidence>
<evidence type="ECO:0000256" key="5">
    <source>
        <dbReference type="SAM" id="Phobius"/>
    </source>
</evidence>
<keyword evidence="8" id="KW-1185">Reference proteome</keyword>
<dbReference type="RefSeq" id="WP_209735668.1">
    <property type="nucleotide sequence ID" value="NZ_CP072611.1"/>
</dbReference>
<dbReference type="InterPro" id="IPR050932">
    <property type="entry name" value="TM2D1-3-like"/>
</dbReference>
<evidence type="ECO:0000256" key="3">
    <source>
        <dbReference type="ARBA" id="ARBA00022989"/>
    </source>
</evidence>
<dbReference type="Pfam" id="PF05154">
    <property type="entry name" value="TM2"/>
    <property type="match status" value="1"/>
</dbReference>
<organism evidence="7 8">
    <name type="scientific">Aureimonas populi</name>
    <dbReference type="NCBI Taxonomy" id="1701758"/>
    <lineage>
        <taxon>Bacteria</taxon>
        <taxon>Pseudomonadati</taxon>
        <taxon>Pseudomonadota</taxon>
        <taxon>Alphaproteobacteria</taxon>
        <taxon>Hyphomicrobiales</taxon>
        <taxon>Aurantimonadaceae</taxon>
        <taxon>Aureimonas</taxon>
    </lineage>
</organism>